<protein>
    <submittedName>
        <fullName evidence="1">Uncharacterized protein</fullName>
    </submittedName>
</protein>
<sequence>MDCSWHLRKKFIFALIHGVRLPSWSGAHISISFEIRPEKSTAASLTVIHIKVLIGLPVFEKCWLRTYLEDRTNNFLFPINGSQPCHALTQKATILKNSDNVVIHWGDNIVCWDAENNLPGHNLTLEEIGTFFVPIYTLSFKTTRIQGISK</sequence>
<name>A0A4Y2GYK3_ARAVE</name>
<evidence type="ECO:0000313" key="2">
    <source>
        <dbReference type="Proteomes" id="UP000499080"/>
    </source>
</evidence>
<reference evidence="1 2" key="1">
    <citation type="journal article" date="2019" name="Sci. Rep.">
        <title>Orb-weaving spider Araneus ventricosus genome elucidates the spidroin gene catalogue.</title>
        <authorList>
            <person name="Kono N."/>
            <person name="Nakamura H."/>
            <person name="Ohtoshi R."/>
            <person name="Moran D.A.P."/>
            <person name="Shinohara A."/>
            <person name="Yoshida Y."/>
            <person name="Fujiwara M."/>
            <person name="Mori M."/>
            <person name="Tomita M."/>
            <person name="Arakawa K."/>
        </authorList>
    </citation>
    <scope>NUCLEOTIDE SEQUENCE [LARGE SCALE GENOMIC DNA]</scope>
</reference>
<comment type="caution">
    <text evidence="1">The sequence shown here is derived from an EMBL/GenBank/DDBJ whole genome shotgun (WGS) entry which is preliminary data.</text>
</comment>
<organism evidence="1 2">
    <name type="scientific">Araneus ventricosus</name>
    <name type="common">Orbweaver spider</name>
    <name type="synonym">Epeira ventricosa</name>
    <dbReference type="NCBI Taxonomy" id="182803"/>
    <lineage>
        <taxon>Eukaryota</taxon>
        <taxon>Metazoa</taxon>
        <taxon>Ecdysozoa</taxon>
        <taxon>Arthropoda</taxon>
        <taxon>Chelicerata</taxon>
        <taxon>Arachnida</taxon>
        <taxon>Araneae</taxon>
        <taxon>Araneomorphae</taxon>
        <taxon>Entelegynae</taxon>
        <taxon>Araneoidea</taxon>
        <taxon>Araneidae</taxon>
        <taxon>Araneus</taxon>
    </lineage>
</organism>
<keyword evidence="2" id="KW-1185">Reference proteome</keyword>
<accession>A0A4Y2GYK3</accession>
<evidence type="ECO:0000313" key="1">
    <source>
        <dbReference type="EMBL" id="GBM57981.1"/>
    </source>
</evidence>
<dbReference type="Proteomes" id="UP000499080">
    <property type="component" value="Unassembled WGS sequence"/>
</dbReference>
<dbReference type="EMBL" id="BGPR01001616">
    <property type="protein sequence ID" value="GBM57981.1"/>
    <property type="molecule type" value="Genomic_DNA"/>
</dbReference>
<proteinExistence type="predicted"/>
<gene>
    <name evidence="1" type="ORF">AVEN_72931_1</name>
</gene>
<dbReference type="AlphaFoldDB" id="A0A4Y2GYK3"/>